<evidence type="ECO:0000313" key="4">
    <source>
        <dbReference type="Proteomes" id="UP001381693"/>
    </source>
</evidence>
<name>A0AAN8WUI9_HALRR</name>
<dbReference type="EMBL" id="JAXCGZ010013420">
    <property type="protein sequence ID" value="KAK7072570.1"/>
    <property type="molecule type" value="Genomic_DNA"/>
</dbReference>
<evidence type="ECO:0000256" key="1">
    <source>
        <dbReference type="SAM" id="SignalP"/>
    </source>
</evidence>
<gene>
    <name evidence="3" type="primary">Clca2</name>
    <name evidence="3" type="ORF">SK128_008864</name>
</gene>
<dbReference type="InterPro" id="IPR013642">
    <property type="entry name" value="CLCA_N"/>
</dbReference>
<protein>
    <submittedName>
        <fullName evidence="3">Epithelial chloride channel protein-like</fullName>
    </submittedName>
</protein>
<reference evidence="3 4" key="1">
    <citation type="submission" date="2023-11" db="EMBL/GenBank/DDBJ databases">
        <title>Halocaridina rubra genome assembly.</title>
        <authorList>
            <person name="Smith C."/>
        </authorList>
    </citation>
    <scope>NUCLEOTIDE SEQUENCE [LARGE SCALE GENOMIC DNA]</scope>
    <source>
        <strain evidence="3">EP-1</strain>
        <tissue evidence="3">Whole</tissue>
    </source>
</reference>
<accession>A0AAN8WUI9</accession>
<dbReference type="Proteomes" id="UP001381693">
    <property type="component" value="Unassembled WGS sequence"/>
</dbReference>
<proteinExistence type="predicted"/>
<keyword evidence="1" id="KW-0732">Signal</keyword>
<evidence type="ECO:0000259" key="2">
    <source>
        <dbReference type="Pfam" id="PF08434"/>
    </source>
</evidence>
<organism evidence="3 4">
    <name type="scientific">Halocaridina rubra</name>
    <name type="common">Hawaiian red shrimp</name>
    <dbReference type="NCBI Taxonomy" id="373956"/>
    <lineage>
        <taxon>Eukaryota</taxon>
        <taxon>Metazoa</taxon>
        <taxon>Ecdysozoa</taxon>
        <taxon>Arthropoda</taxon>
        <taxon>Crustacea</taxon>
        <taxon>Multicrustacea</taxon>
        <taxon>Malacostraca</taxon>
        <taxon>Eumalacostraca</taxon>
        <taxon>Eucarida</taxon>
        <taxon>Decapoda</taxon>
        <taxon>Pleocyemata</taxon>
        <taxon>Caridea</taxon>
        <taxon>Atyoidea</taxon>
        <taxon>Atyidae</taxon>
        <taxon>Halocaridina</taxon>
    </lineage>
</organism>
<feature type="chain" id="PRO_5042913589" evidence="1">
    <location>
        <begin position="20"/>
        <end position="110"/>
    </location>
</feature>
<evidence type="ECO:0000313" key="3">
    <source>
        <dbReference type="EMBL" id="KAK7072570.1"/>
    </source>
</evidence>
<dbReference type="AlphaFoldDB" id="A0AAN8WUI9"/>
<feature type="domain" description="Calcium-activated chloride channel N-terminal" evidence="2">
    <location>
        <begin position="29"/>
        <end position="103"/>
    </location>
</feature>
<keyword evidence="4" id="KW-1185">Reference proteome</keyword>
<comment type="caution">
    <text evidence="3">The sequence shown here is derived from an EMBL/GenBank/DDBJ whole genome shotgun (WGS) entry which is preliminary data.</text>
</comment>
<feature type="signal peptide" evidence="1">
    <location>
        <begin position="1"/>
        <end position="19"/>
    </location>
</feature>
<dbReference type="Pfam" id="PF08434">
    <property type="entry name" value="CLCA"/>
    <property type="match status" value="1"/>
</dbReference>
<sequence>MQMAGLLLLLLVFTAASDAKLSRAVLDEKDNGYKGIVVGISPVLQENQAEDLINAIKESMTEASEALFKATQGKLYFQDVKILIPKAWSNTSIDKIAHTERFQVNYACEF</sequence>